<dbReference type="SUPFAM" id="SSF53850">
    <property type="entry name" value="Periplasmic binding protein-like II"/>
    <property type="match status" value="1"/>
</dbReference>
<feature type="chain" id="PRO_5039655495" evidence="1">
    <location>
        <begin position="25"/>
        <end position="422"/>
    </location>
</feature>
<keyword evidence="3" id="KW-1185">Reference proteome</keyword>
<evidence type="ECO:0000256" key="1">
    <source>
        <dbReference type="SAM" id="SignalP"/>
    </source>
</evidence>
<evidence type="ECO:0000313" key="2">
    <source>
        <dbReference type="EMBL" id="NYE18622.1"/>
    </source>
</evidence>
<gene>
    <name evidence="2" type="ORF">BJ991_000650</name>
</gene>
<dbReference type="Pfam" id="PF13416">
    <property type="entry name" value="SBP_bac_8"/>
    <property type="match status" value="1"/>
</dbReference>
<dbReference type="PANTHER" id="PTHR43649">
    <property type="entry name" value="ARABINOSE-BINDING PROTEIN-RELATED"/>
    <property type="match status" value="1"/>
</dbReference>
<evidence type="ECO:0000313" key="3">
    <source>
        <dbReference type="Proteomes" id="UP000576969"/>
    </source>
</evidence>
<name>A0A7Y9KGL9_9MICO</name>
<dbReference type="PANTHER" id="PTHR43649:SF32">
    <property type="entry name" value="SUGAR BINDING SECRETED PROTEIN"/>
    <property type="match status" value="1"/>
</dbReference>
<reference evidence="2 3" key="1">
    <citation type="submission" date="2020-07" db="EMBL/GenBank/DDBJ databases">
        <title>Sequencing the genomes of 1000 actinobacteria strains.</title>
        <authorList>
            <person name="Klenk H.-P."/>
        </authorList>
    </citation>
    <scope>NUCLEOTIDE SEQUENCE [LARGE SCALE GENOMIC DNA]</scope>
    <source>
        <strain evidence="2 3">DSM 24662</strain>
    </source>
</reference>
<dbReference type="RefSeq" id="WP_179487395.1">
    <property type="nucleotide sequence ID" value="NZ_JACCBV010000001.1"/>
</dbReference>
<accession>A0A7Y9KGL9</accession>
<dbReference type="Proteomes" id="UP000576969">
    <property type="component" value="Unassembled WGS sequence"/>
</dbReference>
<feature type="signal peptide" evidence="1">
    <location>
        <begin position="1"/>
        <end position="24"/>
    </location>
</feature>
<protein>
    <submittedName>
        <fullName evidence="2">Cellobiose transport system substrate-binding protein</fullName>
    </submittedName>
</protein>
<comment type="caution">
    <text evidence="2">The sequence shown here is derived from an EMBL/GenBank/DDBJ whole genome shotgun (WGS) entry which is preliminary data.</text>
</comment>
<dbReference type="AlphaFoldDB" id="A0A7Y9KGL9"/>
<dbReference type="EMBL" id="JACCBV010000001">
    <property type="protein sequence ID" value="NYE18622.1"/>
    <property type="molecule type" value="Genomic_DNA"/>
</dbReference>
<sequence>MNSRAFRRGAVAVAAISASAIVLAGCAGSGGGTPSSDDNGEVTLTLATFNDFGYTDELLAEFTEETGIEVVHNKAATSNDARANFFQKLGKSGLADVEAVEIDWFAEMMQYADLLAPAGDDVKGRWLDWKEAAATDADGNLVAYGTDVGPQGICYRADLFEAAGLPTDREAVGELFPTWDAFFDVADQYKEATGKPFIDSANAVLQGIMNQIEYTYEEPDGNIIATDNPDVRESYDTVVDRAVPVAAYAGQWSEDWFASLASGEFATMLCPGWMLGVISGNAPDTTGWDIADAFPGGGGNWGGSYLVVPANGENVEAASQLAAWLTSPETQMKAFANAGTFPSQVEALESSELAAATNEYFNNAPTGEILTNRANAITVAPFKGPKYFQYHDALQNAVTRVFDGLEDKETSWDNWVTEVSAF</sequence>
<dbReference type="InterPro" id="IPR006059">
    <property type="entry name" value="SBP"/>
</dbReference>
<proteinExistence type="predicted"/>
<dbReference type="InterPro" id="IPR050490">
    <property type="entry name" value="Bact_solute-bd_prot1"/>
</dbReference>
<dbReference type="Gene3D" id="3.40.190.10">
    <property type="entry name" value="Periplasmic binding protein-like II"/>
    <property type="match status" value="1"/>
</dbReference>
<keyword evidence="1" id="KW-0732">Signal</keyword>
<organism evidence="2 3">
    <name type="scientific">Microbacterium immunditiarum</name>
    <dbReference type="NCBI Taxonomy" id="337480"/>
    <lineage>
        <taxon>Bacteria</taxon>
        <taxon>Bacillati</taxon>
        <taxon>Actinomycetota</taxon>
        <taxon>Actinomycetes</taxon>
        <taxon>Micrococcales</taxon>
        <taxon>Microbacteriaceae</taxon>
        <taxon>Microbacterium</taxon>
    </lineage>
</organism>
<dbReference type="PROSITE" id="PS51257">
    <property type="entry name" value="PROKAR_LIPOPROTEIN"/>
    <property type="match status" value="1"/>
</dbReference>